<name>A0A517NWU8_9BACT</name>
<evidence type="ECO:0000313" key="2">
    <source>
        <dbReference type="Proteomes" id="UP000319817"/>
    </source>
</evidence>
<dbReference type="AlphaFoldDB" id="A0A517NWU8"/>
<sequence length="121" mass="13232">MRTVPQCRFNRIVRTVEVVVPVIPVGETRDAQKVPCPWPPPQSCDKRMLGFTRPDLICLNAKLDSISIISLETNISRALKLPRGNALQLGGKPTSIGCETCQNEHESLSTQPSNGRSHAAS</sequence>
<dbReference type="EMBL" id="CP036526">
    <property type="protein sequence ID" value="QDT11607.1"/>
    <property type="molecule type" value="Genomic_DNA"/>
</dbReference>
<accession>A0A517NWU8</accession>
<organism evidence="1 2">
    <name type="scientific">Stieleria marina</name>
    <dbReference type="NCBI Taxonomy" id="1930275"/>
    <lineage>
        <taxon>Bacteria</taxon>
        <taxon>Pseudomonadati</taxon>
        <taxon>Planctomycetota</taxon>
        <taxon>Planctomycetia</taxon>
        <taxon>Pirellulales</taxon>
        <taxon>Pirellulaceae</taxon>
        <taxon>Stieleria</taxon>
    </lineage>
</organism>
<reference evidence="1 2" key="1">
    <citation type="submission" date="2019-02" db="EMBL/GenBank/DDBJ databases">
        <title>Deep-cultivation of Planctomycetes and their phenomic and genomic characterization uncovers novel biology.</title>
        <authorList>
            <person name="Wiegand S."/>
            <person name="Jogler M."/>
            <person name="Boedeker C."/>
            <person name="Pinto D."/>
            <person name="Vollmers J."/>
            <person name="Rivas-Marin E."/>
            <person name="Kohn T."/>
            <person name="Peeters S.H."/>
            <person name="Heuer A."/>
            <person name="Rast P."/>
            <person name="Oberbeckmann S."/>
            <person name="Bunk B."/>
            <person name="Jeske O."/>
            <person name="Meyerdierks A."/>
            <person name="Storesund J.E."/>
            <person name="Kallscheuer N."/>
            <person name="Luecker S."/>
            <person name="Lage O.M."/>
            <person name="Pohl T."/>
            <person name="Merkel B.J."/>
            <person name="Hornburger P."/>
            <person name="Mueller R.-W."/>
            <person name="Bruemmer F."/>
            <person name="Labrenz M."/>
            <person name="Spormann A.M."/>
            <person name="Op den Camp H."/>
            <person name="Overmann J."/>
            <person name="Amann R."/>
            <person name="Jetten M.S.M."/>
            <person name="Mascher T."/>
            <person name="Medema M.H."/>
            <person name="Devos D.P."/>
            <person name="Kaster A.-K."/>
            <person name="Ovreas L."/>
            <person name="Rohde M."/>
            <person name="Galperin M.Y."/>
            <person name="Jogler C."/>
        </authorList>
    </citation>
    <scope>NUCLEOTIDE SEQUENCE [LARGE SCALE GENOMIC DNA]</scope>
    <source>
        <strain evidence="1 2">K23_9</strain>
    </source>
</reference>
<gene>
    <name evidence="1" type="ORF">K239x_36070</name>
</gene>
<proteinExistence type="predicted"/>
<keyword evidence="2" id="KW-1185">Reference proteome</keyword>
<protein>
    <submittedName>
        <fullName evidence="1">Uncharacterized protein</fullName>
    </submittedName>
</protein>
<evidence type="ECO:0000313" key="1">
    <source>
        <dbReference type="EMBL" id="QDT11607.1"/>
    </source>
</evidence>
<dbReference type="Proteomes" id="UP000319817">
    <property type="component" value="Chromosome"/>
</dbReference>